<keyword evidence="1" id="KW-0812">Transmembrane</keyword>
<dbReference type="EMBL" id="LDAU01000003">
    <property type="protein sequence ID" value="KRX11186.1"/>
    <property type="molecule type" value="Genomic_DNA"/>
</dbReference>
<organism evidence="2 3">
    <name type="scientific">Pseudocohnilembus persalinus</name>
    <name type="common">Ciliate</name>
    <dbReference type="NCBI Taxonomy" id="266149"/>
    <lineage>
        <taxon>Eukaryota</taxon>
        <taxon>Sar</taxon>
        <taxon>Alveolata</taxon>
        <taxon>Ciliophora</taxon>
        <taxon>Intramacronucleata</taxon>
        <taxon>Oligohymenophorea</taxon>
        <taxon>Scuticociliatia</taxon>
        <taxon>Philasterida</taxon>
        <taxon>Pseudocohnilembidae</taxon>
        <taxon>Pseudocohnilembus</taxon>
    </lineage>
</organism>
<gene>
    <name evidence="2" type="ORF">PPERSA_07711</name>
</gene>
<proteinExistence type="predicted"/>
<dbReference type="InParanoid" id="A0A0V0R9R6"/>
<keyword evidence="1" id="KW-0472">Membrane</keyword>
<reference evidence="2 3" key="1">
    <citation type="journal article" date="2015" name="Sci. Rep.">
        <title>Genome of the facultative scuticociliatosis pathogen Pseudocohnilembus persalinus provides insight into its virulence through horizontal gene transfer.</title>
        <authorList>
            <person name="Xiong J."/>
            <person name="Wang G."/>
            <person name="Cheng J."/>
            <person name="Tian M."/>
            <person name="Pan X."/>
            <person name="Warren A."/>
            <person name="Jiang C."/>
            <person name="Yuan D."/>
            <person name="Miao W."/>
        </authorList>
    </citation>
    <scope>NUCLEOTIDE SEQUENCE [LARGE SCALE GENOMIC DNA]</scope>
    <source>
        <strain evidence="2">36N120E</strain>
    </source>
</reference>
<keyword evidence="3" id="KW-1185">Reference proteome</keyword>
<evidence type="ECO:0008006" key="4">
    <source>
        <dbReference type="Google" id="ProtNLM"/>
    </source>
</evidence>
<dbReference type="OMA" id="AYENWEY"/>
<evidence type="ECO:0000313" key="3">
    <source>
        <dbReference type="Proteomes" id="UP000054937"/>
    </source>
</evidence>
<sequence>MQRLLQSSKFVANYSQQLTRNTQALAKYPVGSDKVIPPPKDYFQYHYVFEVYPDALSGFKTHKKDPFIGQQFYAYETFEFQYEGQWWDIGSLFVNILYFTCPLWLYLIVVYENKKNSQRRGTKNKTYHTQGGYFHYQLYDVYEDPIIKD</sequence>
<dbReference type="AlphaFoldDB" id="A0A0V0R9R6"/>
<keyword evidence="1" id="KW-1133">Transmembrane helix</keyword>
<evidence type="ECO:0000256" key="1">
    <source>
        <dbReference type="SAM" id="Phobius"/>
    </source>
</evidence>
<accession>A0A0V0R9R6</accession>
<feature type="transmembrane region" description="Helical" evidence="1">
    <location>
        <begin position="92"/>
        <end position="111"/>
    </location>
</feature>
<dbReference type="Proteomes" id="UP000054937">
    <property type="component" value="Unassembled WGS sequence"/>
</dbReference>
<protein>
    <recommendedName>
        <fullName evidence="4">Transmembrane protein</fullName>
    </recommendedName>
</protein>
<evidence type="ECO:0000313" key="2">
    <source>
        <dbReference type="EMBL" id="KRX11186.1"/>
    </source>
</evidence>
<comment type="caution">
    <text evidence="2">The sequence shown here is derived from an EMBL/GenBank/DDBJ whole genome shotgun (WGS) entry which is preliminary data.</text>
</comment>
<name>A0A0V0R9R6_PSEPJ</name>